<evidence type="ECO:0000313" key="4">
    <source>
        <dbReference type="RefSeq" id="XP_005092116.1"/>
    </source>
</evidence>
<dbReference type="Pfam" id="PF02493">
    <property type="entry name" value="MORN"/>
    <property type="match status" value="7"/>
</dbReference>
<sequence length="625" mass="69885">MAATAAQGERREPYIGEKRRFMRDGYGTYVYENAFFRYEGEWMKGKKHGHGKLLMKDGTYYEGQFVNGEINGHGYKFFASSEAKYTGQFLNGEMHGHGIMNYKNGNIYEGQWYKNKKQGFGILRTGERSVYEGSFQSHCREGEGTQTYDSTYKNLSNGDRFEGFWVMDQRHGHGELWCADGSHYVGQFLSDLFNGEGTMTHASGIVYQGMWIDGYPVTMATKLVLIVEEQPLIIRQGLPFSVRVECRNDNDEIVPEQGREIQVMAGFKYRTPKEGSALFDVIEDVEDKPIPTPFGYDVVPYPLTDQAFDVEVTMDAVDAKADGDGKLEEDGDEKGEEEGEEEGLEEMGELKEAIEDIANVPAEASADEKDGPQEGSRPASPEQQAQEAGVDEGAATTAAAADSKPEGVSALLPPAKTQPSLLGVCEWHTLQLAPPPPMYRPFVIMEEEAGQKKKSRIAQMREKMGEGEEEGEKAVSDVAEEWDEVEKSVADAETSADENRENEKVEAQDLKQKLTVSYVDETEVQDDSERKNSQLGGPAVKASQEPDKSTVSDEKVARTGEYILIVNDVTNPPFMGCRLEPAFLMLKLKRPKRVIVKKPNDRDRWDTQRHIAMAMSRSNSSYPDQ</sequence>
<protein>
    <submittedName>
        <fullName evidence="4">Uncharacterized protein LOC101861022 isoform X1</fullName>
    </submittedName>
</protein>
<dbReference type="SMART" id="SM00698">
    <property type="entry name" value="MORN"/>
    <property type="match status" value="8"/>
</dbReference>
<proteinExistence type="predicted"/>
<dbReference type="SUPFAM" id="SSF82185">
    <property type="entry name" value="Histone H3 K4-specific methyltransferase SET7/9 N-terminal domain"/>
    <property type="match status" value="2"/>
</dbReference>
<feature type="region of interest" description="Disordered" evidence="2">
    <location>
        <begin position="320"/>
        <end position="346"/>
    </location>
</feature>
<dbReference type="PANTHER" id="PTHR23084">
    <property type="entry name" value="PHOSPHATIDYLINOSITOL-4-PHOSPHATE 5-KINASE RELATED"/>
    <property type="match status" value="1"/>
</dbReference>
<evidence type="ECO:0000256" key="1">
    <source>
        <dbReference type="ARBA" id="ARBA00022737"/>
    </source>
</evidence>
<feature type="region of interest" description="Disordered" evidence="2">
    <location>
        <begin position="364"/>
        <end position="415"/>
    </location>
</feature>
<accession>A0ABM0JEU9</accession>
<dbReference type="Gene3D" id="2.20.110.10">
    <property type="entry name" value="Histone H3 K4-specific methyltransferase SET7/9 N-terminal domain"/>
    <property type="match status" value="3"/>
</dbReference>
<gene>
    <name evidence="4" type="primary">LOC101861022</name>
</gene>
<feature type="compositionally biased region" description="Basic and acidic residues" evidence="2">
    <location>
        <begin position="497"/>
        <end position="512"/>
    </location>
</feature>
<dbReference type="GeneID" id="101861022"/>
<evidence type="ECO:0000313" key="3">
    <source>
        <dbReference type="Proteomes" id="UP000694888"/>
    </source>
</evidence>
<keyword evidence="1" id="KW-0677">Repeat</keyword>
<name>A0ABM0JEU9_APLCA</name>
<keyword evidence="3" id="KW-1185">Reference proteome</keyword>
<feature type="compositionally biased region" description="Acidic residues" evidence="2">
    <location>
        <begin position="329"/>
        <end position="346"/>
    </location>
</feature>
<organism evidence="3 4">
    <name type="scientific">Aplysia californica</name>
    <name type="common">California sea hare</name>
    <dbReference type="NCBI Taxonomy" id="6500"/>
    <lineage>
        <taxon>Eukaryota</taxon>
        <taxon>Metazoa</taxon>
        <taxon>Spiralia</taxon>
        <taxon>Lophotrochozoa</taxon>
        <taxon>Mollusca</taxon>
        <taxon>Gastropoda</taxon>
        <taxon>Heterobranchia</taxon>
        <taxon>Euthyneura</taxon>
        <taxon>Tectipleura</taxon>
        <taxon>Aplysiida</taxon>
        <taxon>Aplysioidea</taxon>
        <taxon>Aplysiidae</taxon>
        <taxon>Aplysia</taxon>
    </lineage>
</organism>
<reference evidence="4" key="1">
    <citation type="submission" date="2025-08" db="UniProtKB">
        <authorList>
            <consortium name="RefSeq"/>
        </authorList>
    </citation>
    <scope>IDENTIFICATION</scope>
</reference>
<evidence type="ECO:0000256" key="2">
    <source>
        <dbReference type="SAM" id="MobiDB-lite"/>
    </source>
</evidence>
<dbReference type="PANTHER" id="PTHR23084:SF263">
    <property type="entry name" value="MORN REPEAT-CONTAINING PROTEIN 1"/>
    <property type="match status" value="1"/>
</dbReference>
<dbReference type="Proteomes" id="UP000694888">
    <property type="component" value="Unplaced"/>
</dbReference>
<dbReference type="RefSeq" id="XP_005092116.1">
    <property type="nucleotide sequence ID" value="XM_005092059.3"/>
</dbReference>
<dbReference type="InterPro" id="IPR003409">
    <property type="entry name" value="MORN"/>
</dbReference>
<feature type="compositionally biased region" description="Basic and acidic residues" evidence="2">
    <location>
        <begin position="544"/>
        <end position="554"/>
    </location>
</feature>
<feature type="region of interest" description="Disordered" evidence="2">
    <location>
        <begin position="449"/>
        <end position="554"/>
    </location>
</feature>